<comment type="similarity">
    <text evidence="2">Belongs to the YIP1 family.</text>
</comment>
<dbReference type="GeneID" id="94828784"/>
<dbReference type="Proteomes" id="UP000179807">
    <property type="component" value="Unassembled WGS sequence"/>
</dbReference>
<accession>A0A1J4JN39</accession>
<keyword evidence="8" id="KW-1185">Reference proteome</keyword>
<evidence type="ECO:0000313" key="8">
    <source>
        <dbReference type="Proteomes" id="UP000179807"/>
    </source>
</evidence>
<dbReference type="VEuPathDB" id="TrichDB:TRFO_08083"/>
<feature type="transmembrane region" description="Helical" evidence="6">
    <location>
        <begin position="198"/>
        <end position="218"/>
    </location>
</feature>
<dbReference type="EMBL" id="MLAK01000971">
    <property type="protein sequence ID" value="OHT00106.1"/>
    <property type="molecule type" value="Genomic_DNA"/>
</dbReference>
<evidence type="ECO:0000256" key="5">
    <source>
        <dbReference type="ARBA" id="ARBA00023136"/>
    </source>
</evidence>
<evidence type="ECO:0000256" key="4">
    <source>
        <dbReference type="ARBA" id="ARBA00022989"/>
    </source>
</evidence>
<evidence type="ECO:0000256" key="1">
    <source>
        <dbReference type="ARBA" id="ARBA00004141"/>
    </source>
</evidence>
<comment type="subcellular location">
    <subcellularLocation>
        <location evidence="1">Membrane</location>
        <topology evidence="1">Multi-pass membrane protein</topology>
    </subcellularLocation>
</comment>
<dbReference type="RefSeq" id="XP_068353242.1">
    <property type="nucleotide sequence ID" value="XM_068494080.1"/>
</dbReference>
<keyword evidence="5 6" id="KW-0472">Membrane</keyword>
<dbReference type="AlphaFoldDB" id="A0A1J4JN39"/>
<name>A0A1J4JN39_9EUKA</name>
<organism evidence="7 8">
    <name type="scientific">Tritrichomonas foetus</name>
    <dbReference type="NCBI Taxonomy" id="1144522"/>
    <lineage>
        <taxon>Eukaryota</taxon>
        <taxon>Metamonada</taxon>
        <taxon>Parabasalia</taxon>
        <taxon>Tritrichomonadida</taxon>
        <taxon>Tritrichomonadidae</taxon>
        <taxon>Tritrichomonas</taxon>
    </lineage>
</organism>
<evidence type="ECO:0000313" key="7">
    <source>
        <dbReference type="EMBL" id="OHT00106.1"/>
    </source>
</evidence>
<evidence type="ECO:0000256" key="6">
    <source>
        <dbReference type="SAM" id="Phobius"/>
    </source>
</evidence>
<gene>
    <name evidence="7" type="primary">YIP1</name>
    <name evidence="7" type="ORF">TRFO_08083</name>
</gene>
<comment type="caution">
    <text evidence="7">The sequence shown here is derived from an EMBL/GenBank/DDBJ whole genome shotgun (WGS) entry which is preliminary data.</text>
</comment>
<evidence type="ECO:0000256" key="3">
    <source>
        <dbReference type="ARBA" id="ARBA00022692"/>
    </source>
</evidence>
<dbReference type="GO" id="GO:0016020">
    <property type="term" value="C:membrane"/>
    <property type="evidence" value="ECO:0007669"/>
    <property type="project" value="UniProtKB-SubCell"/>
</dbReference>
<feature type="transmembrane region" description="Helical" evidence="6">
    <location>
        <begin position="141"/>
        <end position="163"/>
    </location>
</feature>
<evidence type="ECO:0000256" key="2">
    <source>
        <dbReference type="ARBA" id="ARBA00010596"/>
    </source>
</evidence>
<feature type="transmembrane region" description="Helical" evidence="6">
    <location>
        <begin position="113"/>
        <end position="129"/>
    </location>
</feature>
<feature type="transmembrane region" description="Helical" evidence="6">
    <location>
        <begin position="89"/>
        <end position="106"/>
    </location>
</feature>
<dbReference type="GO" id="GO:0005802">
    <property type="term" value="C:trans-Golgi network"/>
    <property type="evidence" value="ECO:0007669"/>
    <property type="project" value="TreeGrafter"/>
</dbReference>
<dbReference type="GO" id="GO:0006888">
    <property type="term" value="P:endoplasmic reticulum to Golgi vesicle-mediated transport"/>
    <property type="evidence" value="ECO:0007669"/>
    <property type="project" value="InterPro"/>
</dbReference>
<reference evidence="7" key="1">
    <citation type="submission" date="2016-10" db="EMBL/GenBank/DDBJ databases">
        <authorList>
            <person name="Benchimol M."/>
            <person name="Almeida L.G."/>
            <person name="Vasconcelos A.T."/>
            <person name="Perreira-Neves A."/>
            <person name="Rosa I.A."/>
            <person name="Tasca T."/>
            <person name="Bogo M.R."/>
            <person name="de Souza W."/>
        </authorList>
    </citation>
    <scope>NUCLEOTIDE SEQUENCE [LARGE SCALE GENOMIC DNA]</scope>
    <source>
        <strain evidence="7">K</strain>
    </source>
</reference>
<dbReference type="PANTHER" id="PTHR21236:SF2">
    <property type="entry name" value="PROTEIN YIPF"/>
    <property type="match status" value="1"/>
</dbReference>
<dbReference type="InterPro" id="IPR045231">
    <property type="entry name" value="Yip1/4-like"/>
</dbReference>
<dbReference type="PANTHER" id="PTHR21236">
    <property type="entry name" value="GOLGI MEMBRANE PROTEIN YIP1"/>
    <property type="match status" value="1"/>
</dbReference>
<proteinExistence type="inferred from homology"/>
<keyword evidence="4 6" id="KW-1133">Transmembrane helix</keyword>
<dbReference type="OrthoDB" id="440385at2759"/>
<dbReference type="GO" id="GO:0048280">
    <property type="term" value="P:vesicle fusion with Golgi apparatus"/>
    <property type="evidence" value="ECO:0007669"/>
    <property type="project" value="TreeGrafter"/>
</dbReference>
<protein>
    <submittedName>
        <fullName evidence="7">Protein transport protein YIP1</fullName>
    </submittedName>
</protein>
<keyword evidence="3 6" id="KW-0812">Transmembrane</keyword>
<sequence length="219" mass="24538">MIGGDELGFLNVPAEEQLSGSMSSMKATPSSHSAESYASTNDFASIWHGGFPDEPSLFEEMGIHNTNVVNNLKVILLPMSEVRTVDDNFLVGMLFFCLFAGALLLLGKVRFGMVYMIGIFGFILLYYLFKFMSPSPLSMGSLFTALSYCTIPLAPFVLFVGIFRMRAKSMTICSIPFIAWSAYSATRYILTQLKLYESFYLILIPLFLFYAFLLLLPLY</sequence>